<dbReference type="Pfam" id="PF14240">
    <property type="entry name" value="YHYH"/>
    <property type="match status" value="1"/>
</dbReference>
<organism evidence="2 3">
    <name type="scientific">Polaribacter haliotis</name>
    <dbReference type="NCBI Taxonomy" id="1888915"/>
    <lineage>
        <taxon>Bacteria</taxon>
        <taxon>Pseudomonadati</taxon>
        <taxon>Bacteroidota</taxon>
        <taxon>Flavobacteriia</taxon>
        <taxon>Flavobacteriales</taxon>
        <taxon>Flavobacteriaceae</taxon>
    </lineage>
</organism>
<sequence length="259" mass="27941">MKNNLLKKIVFALFFVPIIYSCSSSDSETEVVDEEEIGITELSSAFEAFNSDAVTVTLSDDGTEIDIETTGFPNHKSIYWETTNALYEDEPNVKKTTQDTYIGGGRGEASSFTVDATPNLTGNTVATELGTIGIAVSGSAIFNDQEGSGDLDGAAASLDWAGAHKGPGVYHYHLEPRPFSNDDDKLVGILLDGVFIYGRKCSTTGTYPADLDASGGHTTTTIYDTTPIYHYHIINEVYPAANYAYEPAYVLFAGPFQGY</sequence>
<evidence type="ECO:0000313" key="3">
    <source>
        <dbReference type="Proteomes" id="UP000516764"/>
    </source>
</evidence>
<protein>
    <submittedName>
        <fullName evidence="2">YHYH protein</fullName>
    </submittedName>
</protein>
<keyword evidence="3" id="KW-1185">Reference proteome</keyword>
<dbReference type="OrthoDB" id="665834at2"/>
<feature type="domain" description="YHYH" evidence="1">
    <location>
        <begin position="112"/>
        <end position="204"/>
    </location>
</feature>
<proteinExistence type="predicted"/>
<name>A0A7L8AI73_9FLAO</name>
<evidence type="ECO:0000313" key="2">
    <source>
        <dbReference type="EMBL" id="QOD61691.1"/>
    </source>
</evidence>
<dbReference type="InterPro" id="IPR025924">
    <property type="entry name" value="YHYH_dom"/>
</dbReference>
<dbReference type="AlphaFoldDB" id="A0A7L8AI73"/>
<dbReference type="PROSITE" id="PS51257">
    <property type="entry name" value="PROKAR_LIPOPROTEIN"/>
    <property type="match status" value="1"/>
</dbReference>
<reference evidence="2 3" key="1">
    <citation type="journal article" date="2016" name="Int. J. Syst. Evol. Microbiol.">
        <title>Polaribacter haliotis sp. nov., isolated from the gut of abalone Haliotis discus hannai.</title>
        <authorList>
            <person name="Kim Y.O."/>
            <person name="Park I.S."/>
            <person name="Park S."/>
            <person name="Nam B.H."/>
            <person name="Park J.M."/>
            <person name="Kim D.G."/>
            <person name="Yoon J.H."/>
        </authorList>
    </citation>
    <scope>NUCLEOTIDE SEQUENCE [LARGE SCALE GENOMIC DNA]</scope>
    <source>
        <strain evidence="2 3">KCTC 52418</strain>
    </source>
</reference>
<evidence type="ECO:0000259" key="1">
    <source>
        <dbReference type="Pfam" id="PF14240"/>
    </source>
</evidence>
<dbReference type="RefSeq" id="WP_088352853.1">
    <property type="nucleotide sequence ID" value="NZ_CP061813.1"/>
</dbReference>
<dbReference type="Proteomes" id="UP000516764">
    <property type="component" value="Chromosome"/>
</dbReference>
<dbReference type="KEGG" id="phal:H9I45_04370"/>
<accession>A0A7L8AI73</accession>
<dbReference type="EMBL" id="CP061813">
    <property type="protein sequence ID" value="QOD61691.1"/>
    <property type="molecule type" value="Genomic_DNA"/>
</dbReference>
<gene>
    <name evidence="2" type="ORF">H9I45_04370</name>
</gene>